<name>A0A931J1X1_9BURK</name>
<evidence type="ECO:0000256" key="1">
    <source>
        <dbReference type="ARBA" id="ARBA00022729"/>
    </source>
</evidence>
<feature type="signal peptide" evidence="3">
    <location>
        <begin position="1"/>
        <end position="23"/>
    </location>
</feature>
<feature type="chain" id="PRO_5037050467" evidence="3">
    <location>
        <begin position="24"/>
        <end position="506"/>
    </location>
</feature>
<comment type="caution">
    <text evidence="5">The sequence shown here is derived from an EMBL/GenBank/DDBJ whole genome shotgun (WGS) entry which is preliminary data.</text>
</comment>
<dbReference type="InterPro" id="IPR004843">
    <property type="entry name" value="Calcineurin-like_PHP"/>
</dbReference>
<keyword evidence="1 3" id="KW-0732">Signal</keyword>
<dbReference type="SUPFAM" id="SSF56300">
    <property type="entry name" value="Metallo-dependent phosphatases"/>
    <property type="match status" value="1"/>
</dbReference>
<gene>
    <name evidence="5" type="ORF">I7X43_13440</name>
</gene>
<evidence type="ECO:0000259" key="4">
    <source>
        <dbReference type="Pfam" id="PF00149"/>
    </source>
</evidence>
<dbReference type="Pfam" id="PF00149">
    <property type="entry name" value="Metallophos"/>
    <property type="match status" value="1"/>
</dbReference>
<dbReference type="GO" id="GO:0003993">
    <property type="term" value="F:acid phosphatase activity"/>
    <property type="evidence" value="ECO:0007669"/>
    <property type="project" value="InterPro"/>
</dbReference>
<keyword evidence="6" id="KW-1185">Reference proteome</keyword>
<dbReference type="Proteomes" id="UP000620139">
    <property type="component" value="Unassembled WGS sequence"/>
</dbReference>
<proteinExistence type="predicted"/>
<dbReference type="PANTHER" id="PTHR22953">
    <property type="entry name" value="ACID PHOSPHATASE RELATED"/>
    <property type="match status" value="1"/>
</dbReference>
<feature type="region of interest" description="Disordered" evidence="2">
    <location>
        <begin position="303"/>
        <end position="327"/>
    </location>
</feature>
<reference evidence="5" key="1">
    <citation type="submission" date="2020-12" db="EMBL/GenBank/DDBJ databases">
        <title>The genome sequence of Inhella sp. 4Y17.</title>
        <authorList>
            <person name="Liu Y."/>
        </authorList>
    </citation>
    <scope>NUCLEOTIDE SEQUENCE</scope>
    <source>
        <strain evidence="5">4Y10</strain>
    </source>
</reference>
<evidence type="ECO:0000313" key="5">
    <source>
        <dbReference type="EMBL" id="MBH9553846.1"/>
    </source>
</evidence>
<dbReference type="RefSeq" id="WP_198101461.1">
    <property type="nucleotide sequence ID" value="NZ_JAEDAL010000007.1"/>
</dbReference>
<dbReference type="InterPro" id="IPR039331">
    <property type="entry name" value="PAPs-like"/>
</dbReference>
<dbReference type="Gene3D" id="3.60.21.10">
    <property type="match status" value="1"/>
</dbReference>
<sequence length="506" mass="56087">MSTLSTCRWAVGLLLLAPLLGTAQDEKPRRQGARTALALPADVVELERFSVILGRPTAHSIALSLLSQSDTEAQVQHRPAHAQDWVSGPWLRLTGAVPQEVELADLAPNQAYRYRVLLRPNAQGPSRMGAEHSFHTQRAPGSRFVFELQGDSHPERGHQFHPELYAQTLRAAAADRPDFYLTLGDDFSVDTLPERTAATVAQRYQLQRPFLALVGQTAPLFLVNGNHEQASRANLDGSPHNVAVWAQTARNRLFPLPAPNAFYSGNTTPVEHIGLLRDYHAWTWGDALFVIIDPYWHSPQTVDNPLGHRDKAGGGRPAGDSAEGPGAALKGKRDLWAITLGEAQYRWLAETLASSSARFKFVFAHHVLGTGRGGVEMAGLYEWGGKDPRGRDEFAQRRPGWPLPIHGLFVKHGVTAFFQGHDHVFVRQELDGVTYQTAPEPADPNYAAYFFDRYRSGDRLPNSGRIRVTVEPDLARVEYLRSWLPGEHPAGQSAQSPAFVYELRPR</sequence>
<protein>
    <submittedName>
        <fullName evidence="5">Metallophosphoesterase</fullName>
    </submittedName>
</protein>
<dbReference type="InterPro" id="IPR029052">
    <property type="entry name" value="Metallo-depent_PP-like"/>
</dbReference>
<dbReference type="PANTHER" id="PTHR22953:SF153">
    <property type="entry name" value="PURPLE ACID PHOSPHATASE"/>
    <property type="match status" value="1"/>
</dbReference>
<evidence type="ECO:0000256" key="2">
    <source>
        <dbReference type="SAM" id="MobiDB-lite"/>
    </source>
</evidence>
<evidence type="ECO:0000256" key="3">
    <source>
        <dbReference type="SAM" id="SignalP"/>
    </source>
</evidence>
<evidence type="ECO:0000313" key="6">
    <source>
        <dbReference type="Proteomes" id="UP000620139"/>
    </source>
</evidence>
<feature type="domain" description="Calcineurin-like phosphoesterase" evidence="4">
    <location>
        <begin position="150"/>
        <end position="424"/>
    </location>
</feature>
<dbReference type="EMBL" id="JAEDAL010000007">
    <property type="protein sequence ID" value="MBH9553846.1"/>
    <property type="molecule type" value="Genomic_DNA"/>
</dbReference>
<dbReference type="AlphaFoldDB" id="A0A931J1X1"/>
<organism evidence="5 6">
    <name type="scientific">Inhella gelatinilytica</name>
    <dbReference type="NCBI Taxonomy" id="2795030"/>
    <lineage>
        <taxon>Bacteria</taxon>
        <taxon>Pseudomonadati</taxon>
        <taxon>Pseudomonadota</taxon>
        <taxon>Betaproteobacteria</taxon>
        <taxon>Burkholderiales</taxon>
        <taxon>Sphaerotilaceae</taxon>
        <taxon>Inhella</taxon>
    </lineage>
</organism>
<accession>A0A931J1X1</accession>